<sequence>MDATPDTHRAALRIPATHPALPGHFPGEPVVPGVLLLARVIAAAEQAFGIVPAALDFPQVKFLATLPPEEDACIELERRHDRIRFRIVHGETVIAHGDLTTKDAT</sequence>
<proteinExistence type="predicted"/>
<evidence type="ECO:0000313" key="3">
    <source>
        <dbReference type="Proteomes" id="UP001595892"/>
    </source>
</evidence>
<evidence type="ECO:0000313" key="2">
    <source>
        <dbReference type="EMBL" id="MFC4726895.1"/>
    </source>
</evidence>
<keyword evidence="3" id="KW-1185">Reference proteome</keyword>
<dbReference type="Gene3D" id="3.10.129.10">
    <property type="entry name" value="Hotdog Thioesterase"/>
    <property type="match status" value="1"/>
</dbReference>
<reference evidence="3" key="1">
    <citation type="journal article" date="2019" name="Int. J. Syst. Evol. Microbiol.">
        <title>The Global Catalogue of Microorganisms (GCM) 10K type strain sequencing project: providing services to taxonomists for standard genome sequencing and annotation.</title>
        <authorList>
            <consortium name="The Broad Institute Genomics Platform"/>
            <consortium name="The Broad Institute Genome Sequencing Center for Infectious Disease"/>
            <person name="Wu L."/>
            <person name="Ma J."/>
        </authorList>
    </citation>
    <scope>NUCLEOTIDE SEQUENCE [LARGE SCALE GENOMIC DNA]</scope>
    <source>
        <strain evidence="3">CGMCC 1.13574</strain>
    </source>
</reference>
<dbReference type="RefSeq" id="WP_377002856.1">
    <property type="nucleotide sequence ID" value="NZ_JBHSGG010000002.1"/>
</dbReference>
<dbReference type="Pfam" id="PF22818">
    <property type="entry name" value="ApeI-like"/>
    <property type="match status" value="1"/>
</dbReference>
<dbReference type="Proteomes" id="UP001595892">
    <property type="component" value="Unassembled WGS sequence"/>
</dbReference>
<evidence type="ECO:0000259" key="1">
    <source>
        <dbReference type="Pfam" id="PF22818"/>
    </source>
</evidence>
<organism evidence="2 3">
    <name type="scientific">Coralloluteibacterium thermophilum</name>
    <dbReference type="NCBI Taxonomy" id="2707049"/>
    <lineage>
        <taxon>Bacteria</taxon>
        <taxon>Pseudomonadati</taxon>
        <taxon>Pseudomonadota</taxon>
        <taxon>Gammaproteobacteria</taxon>
        <taxon>Lysobacterales</taxon>
        <taxon>Lysobacteraceae</taxon>
        <taxon>Coralloluteibacterium</taxon>
    </lineage>
</organism>
<dbReference type="InterPro" id="IPR029069">
    <property type="entry name" value="HotDog_dom_sf"/>
</dbReference>
<dbReference type="EMBL" id="JBHSGG010000002">
    <property type="protein sequence ID" value="MFC4726895.1"/>
    <property type="molecule type" value="Genomic_DNA"/>
</dbReference>
<comment type="caution">
    <text evidence="2">The sequence shown here is derived from an EMBL/GenBank/DDBJ whole genome shotgun (WGS) entry which is preliminary data.</text>
</comment>
<dbReference type="SUPFAM" id="SSF54637">
    <property type="entry name" value="Thioesterase/thiol ester dehydrase-isomerase"/>
    <property type="match status" value="1"/>
</dbReference>
<name>A0ABV9NGD7_9GAMM</name>
<gene>
    <name evidence="2" type="ORF">ACFO3Q_01710</name>
</gene>
<feature type="domain" description="ApeI dehydratase-like" evidence="1">
    <location>
        <begin position="4"/>
        <end position="96"/>
    </location>
</feature>
<protein>
    <submittedName>
        <fullName evidence="2">Hydroxymyristoyl-ACP dehydratase</fullName>
    </submittedName>
</protein>
<dbReference type="InterPro" id="IPR054545">
    <property type="entry name" value="ApeI-like"/>
</dbReference>
<accession>A0ABV9NGD7</accession>